<protein>
    <recommendedName>
        <fullName evidence="1">Altered inheritance of mitochondria protein 24, mitochondrial</fullName>
    </recommendedName>
</protein>
<dbReference type="OrthoDB" id="1705416at2759"/>
<comment type="caution">
    <text evidence="3">The sequence shown here is derived from an EMBL/GenBank/DDBJ whole genome shotgun (WGS) entry which is preliminary data.</text>
</comment>
<dbReference type="AlphaFoldDB" id="A0A9W7XXC9"/>
<dbReference type="SUPFAM" id="SSF51219">
    <property type="entry name" value="TRAP-like"/>
    <property type="match status" value="1"/>
</dbReference>
<comment type="subcellular location">
    <subcellularLocation>
        <location evidence="1">Mitochondrion</location>
    </subcellularLocation>
</comment>
<dbReference type="InterPro" id="IPR002838">
    <property type="entry name" value="AIM24"/>
</dbReference>
<dbReference type="InterPro" id="IPR036983">
    <property type="entry name" value="AIM24_sf"/>
</dbReference>
<dbReference type="InterPro" id="IPR016031">
    <property type="entry name" value="Trp_RNA-bd_attenuator-like_dom"/>
</dbReference>
<feature type="region of interest" description="Disordered" evidence="2">
    <location>
        <begin position="29"/>
        <end position="48"/>
    </location>
</feature>
<keyword evidence="1" id="KW-0496">Mitochondrion</keyword>
<sequence length="365" mass="38063">MLRPLTRALSTLPGSRSSGLPRKLTAAFQGAQPPAPQDPHFTPLDTPHGTLLQAKLPPFSAFYAHANSTLGQPPTAHTKTRMLGATSPLRPLLGRPAFVSEISTAEDAADVLLAPRLPGALAVIPVSGAEGGYFVRSACVLARTKFLARTTWDALGAMFHPLAFDRVDGRGALVINSFGGIHRLVLDAGEQYLVDPRYILAWSAALHVELPDGQKATAAHRTAQPDTRAASASAAGSQQQQPPVAPLMSAGLAVENKPAWPAPSPAKPAQVASASTQDSGRSAAARAAGKVAASAGDAARWLLAASTGAVKTASWAASRTARRLAGVPDLYRVTGPGEIYVSTRLIPKPWTRLADRISARSSVTE</sequence>
<organism evidence="3 4">
    <name type="scientific">Coemansia erecta</name>
    <dbReference type="NCBI Taxonomy" id="147472"/>
    <lineage>
        <taxon>Eukaryota</taxon>
        <taxon>Fungi</taxon>
        <taxon>Fungi incertae sedis</taxon>
        <taxon>Zoopagomycota</taxon>
        <taxon>Kickxellomycotina</taxon>
        <taxon>Kickxellomycetes</taxon>
        <taxon>Kickxellales</taxon>
        <taxon>Kickxellaceae</taxon>
        <taxon>Coemansia</taxon>
    </lineage>
</organism>
<reference evidence="3" key="1">
    <citation type="submission" date="2022-07" db="EMBL/GenBank/DDBJ databases">
        <title>Phylogenomic reconstructions and comparative analyses of Kickxellomycotina fungi.</title>
        <authorList>
            <person name="Reynolds N.K."/>
            <person name="Stajich J.E."/>
            <person name="Barry K."/>
            <person name="Grigoriev I.V."/>
            <person name="Crous P."/>
            <person name="Smith M.E."/>
        </authorList>
    </citation>
    <scope>NUCLEOTIDE SEQUENCE</scope>
    <source>
        <strain evidence="3">NBRC 32514</strain>
    </source>
</reference>
<dbReference type="GO" id="GO:0005739">
    <property type="term" value="C:mitochondrion"/>
    <property type="evidence" value="ECO:0007669"/>
    <property type="project" value="UniProtKB-SubCell"/>
</dbReference>
<comment type="similarity">
    <text evidence="1">Belongs to the AIM24 family.</text>
</comment>
<dbReference type="Proteomes" id="UP001149813">
    <property type="component" value="Unassembled WGS sequence"/>
</dbReference>
<feature type="compositionally biased region" description="Low complexity" evidence="2">
    <location>
        <begin position="224"/>
        <end position="242"/>
    </location>
</feature>
<accession>A0A9W7XXC9</accession>
<evidence type="ECO:0000313" key="4">
    <source>
        <dbReference type="Proteomes" id="UP001149813"/>
    </source>
</evidence>
<proteinExistence type="inferred from homology"/>
<dbReference type="Gene3D" id="3.60.160.10">
    <property type="entry name" value="Mitochondrial biogenesis AIM24"/>
    <property type="match status" value="1"/>
</dbReference>
<evidence type="ECO:0000313" key="3">
    <source>
        <dbReference type="EMBL" id="KAJ1721101.1"/>
    </source>
</evidence>
<name>A0A9W7XXC9_9FUNG</name>
<gene>
    <name evidence="3" type="ORF">LPJ53_004335</name>
</gene>
<keyword evidence="4" id="KW-1185">Reference proteome</keyword>
<dbReference type="Pfam" id="PF01987">
    <property type="entry name" value="AIM24"/>
    <property type="match status" value="1"/>
</dbReference>
<dbReference type="EMBL" id="JANBOJ010000197">
    <property type="protein sequence ID" value="KAJ1721101.1"/>
    <property type="molecule type" value="Genomic_DNA"/>
</dbReference>
<feature type="compositionally biased region" description="Polar residues" evidence="2">
    <location>
        <begin position="8"/>
        <end position="18"/>
    </location>
</feature>
<evidence type="ECO:0000256" key="1">
    <source>
        <dbReference type="RuleBase" id="RU363045"/>
    </source>
</evidence>
<feature type="region of interest" description="Disordered" evidence="2">
    <location>
        <begin position="1"/>
        <end position="21"/>
    </location>
</feature>
<feature type="region of interest" description="Disordered" evidence="2">
    <location>
        <begin position="216"/>
        <end position="280"/>
    </location>
</feature>
<evidence type="ECO:0000256" key="2">
    <source>
        <dbReference type="SAM" id="MobiDB-lite"/>
    </source>
</evidence>